<dbReference type="GeneID" id="70181699"/>
<evidence type="ECO:0000259" key="2">
    <source>
        <dbReference type="PROSITE" id="PS51462"/>
    </source>
</evidence>
<dbReference type="AlphaFoldDB" id="A0A9P8YJ01"/>
<dbReference type="Gene3D" id="3.90.79.10">
    <property type="entry name" value="Nucleoside Triphosphate Pyrophosphohydrolase"/>
    <property type="match status" value="1"/>
</dbReference>
<dbReference type="RefSeq" id="XP_046017964.1">
    <property type="nucleotide sequence ID" value="XM_046152153.1"/>
</dbReference>
<comment type="caution">
    <text evidence="3">The sequence shown here is derived from an EMBL/GenBank/DDBJ whole genome shotgun (WGS) entry which is preliminary data.</text>
</comment>
<keyword evidence="4" id="KW-1185">Reference proteome</keyword>
<accession>A0A9P8YJ01</accession>
<feature type="region of interest" description="Disordered" evidence="1">
    <location>
        <begin position="209"/>
        <end position="243"/>
    </location>
</feature>
<sequence length="296" mass="32634">MATTGLVLSPAIGRPRGHYSDAYGKHAMLHSSQPTNPEMMETGHIAPAPLHSFQFPFPSHMEQYLVSPADFIRQSHGRVHRVVAGTIVMHNISGTTKVLLMQRSSHDYMGSRWEVPGGSCDEDDQSIVGAAARELQEEAGLQIAKVLDIVEDDHEWIDHDKVWRKMTFLVEAVASVAAVDSTGTAKLDYNITTLERGDEEHSLTGANDETHILDNNHSPSDPIHRTNGTREAPTNDRPQVTLDPNEHEDYVWASEAEVQAGTCEGRSLDWTTPEQKAAVLRAFTMVNACAEKHAQA</sequence>
<dbReference type="PANTHER" id="PTHR43736">
    <property type="entry name" value="ADP-RIBOSE PYROPHOSPHATASE"/>
    <property type="match status" value="1"/>
</dbReference>
<dbReference type="PANTHER" id="PTHR43736:SF1">
    <property type="entry name" value="DIHYDRONEOPTERIN TRIPHOSPHATE DIPHOSPHATASE"/>
    <property type="match status" value="1"/>
</dbReference>
<name>A0A9P8YJ01_9PEZI</name>
<protein>
    <submittedName>
        <fullName evidence="3">NUDIX hydrolase domain-like protein</fullName>
    </submittedName>
</protein>
<evidence type="ECO:0000313" key="4">
    <source>
        <dbReference type="Proteomes" id="UP000756346"/>
    </source>
</evidence>
<dbReference type="EMBL" id="JAGTJQ010000001">
    <property type="protein sequence ID" value="KAH7039909.1"/>
    <property type="molecule type" value="Genomic_DNA"/>
</dbReference>
<evidence type="ECO:0000256" key="1">
    <source>
        <dbReference type="SAM" id="MobiDB-lite"/>
    </source>
</evidence>
<dbReference type="SUPFAM" id="SSF55811">
    <property type="entry name" value="Nudix"/>
    <property type="match status" value="1"/>
</dbReference>
<dbReference type="GO" id="GO:0016787">
    <property type="term" value="F:hydrolase activity"/>
    <property type="evidence" value="ECO:0007669"/>
    <property type="project" value="UniProtKB-KW"/>
</dbReference>
<organism evidence="3 4">
    <name type="scientific">Microdochium trichocladiopsis</name>
    <dbReference type="NCBI Taxonomy" id="1682393"/>
    <lineage>
        <taxon>Eukaryota</taxon>
        <taxon>Fungi</taxon>
        <taxon>Dikarya</taxon>
        <taxon>Ascomycota</taxon>
        <taxon>Pezizomycotina</taxon>
        <taxon>Sordariomycetes</taxon>
        <taxon>Xylariomycetidae</taxon>
        <taxon>Xylariales</taxon>
        <taxon>Microdochiaceae</taxon>
        <taxon>Microdochium</taxon>
    </lineage>
</organism>
<dbReference type="Pfam" id="PF00293">
    <property type="entry name" value="NUDIX"/>
    <property type="match status" value="1"/>
</dbReference>
<evidence type="ECO:0000313" key="3">
    <source>
        <dbReference type="EMBL" id="KAH7039909.1"/>
    </source>
</evidence>
<reference evidence="3" key="1">
    <citation type="journal article" date="2021" name="Nat. Commun.">
        <title>Genetic determinants of endophytism in the Arabidopsis root mycobiome.</title>
        <authorList>
            <person name="Mesny F."/>
            <person name="Miyauchi S."/>
            <person name="Thiergart T."/>
            <person name="Pickel B."/>
            <person name="Atanasova L."/>
            <person name="Karlsson M."/>
            <person name="Huettel B."/>
            <person name="Barry K.W."/>
            <person name="Haridas S."/>
            <person name="Chen C."/>
            <person name="Bauer D."/>
            <person name="Andreopoulos W."/>
            <person name="Pangilinan J."/>
            <person name="LaButti K."/>
            <person name="Riley R."/>
            <person name="Lipzen A."/>
            <person name="Clum A."/>
            <person name="Drula E."/>
            <person name="Henrissat B."/>
            <person name="Kohler A."/>
            <person name="Grigoriev I.V."/>
            <person name="Martin F.M."/>
            <person name="Hacquard S."/>
        </authorList>
    </citation>
    <scope>NUCLEOTIDE SEQUENCE</scope>
    <source>
        <strain evidence="3">MPI-CAGE-CH-0230</strain>
    </source>
</reference>
<dbReference type="CDD" id="cd02883">
    <property type="entry name" value="NUDIX_Hydrolase"/>
    <property type="match status" value="1"/>
</dbReference>
<dbReference type="Proteomes" id="UP000756346">
    <property type="component" value="Unassembled WGS sequence"/>
</dbReference>
<feature type="domain" description="Nudix hydrolase" evidence="2">
    <location>
        <begin position="79"/>
        <end position="282"/>
    </location>
</feature>
<dbReference type="PROSITE" id="PS51462">
    <property type="entry name" value="NUDIX"/>
    <property type="match status" value="1"/>
</dbReference>
<dbReference type="InterPro" id="IPR000086">
    <property type="entry name" value="NUDIX_hydrolase_dom"/>
</dbReference>
<dbReference type="InterPro" id="IPR015797">
    <property type="entry name" value="NUDIX_hydrolase-like_dom_sf"/>
</dbReference>
<dbReference type="OrthoDB" id="276276at2759"/>
<keyword evidence="3" id="KW-0378">Hydrolase</keyword>
<gene>
    <name evidence="3" type="ORF">B0I36DRAFT_309588</name>
</gene>
<proteinExistence type="predicted"/>